<keyword evidence="2" id="KW-1185">Reference proteome</keyword>
<evidence type="ECO:0000313" key="1">
    <source>
        <dbReference type="EMBL" id="KAL2633763.1"/>
    </source>
</evidence>
<sequence length="188" mass="21488">MRSCEVKSSTGISSLPLQGIEQGIKDSRLKKSDISEVLRLHWKKLPVQRGIRGRARFSFMGGKGGSLWQRFTYRIGCQAIDNKLPGVLRIENATGQIKETVVQEGFLKLLDKELELRFCPKEDYSGLPFDFCGGFVGYLGYELKVECGAESNSHQSSSLMPPCFWRIKWWWLTMRPNHLPKEESKVED</sequence>
<dbReference type="InterPro" id="IPR005801">
    <property type="entry name" value="ADC_synthase"/>
</dbReference>
<proteinExistence type="predicted"/>
<organism evidence="1 2">
    <name type="scientific">Riccia fluitans</name>
    <dbReference type="NCBI Taxonomy" id="41844"/>
    <lineage>
        <taxon>Eukaryota</taxon>
        <taxon>Viridiplantae</taxon>
        <taxon>Streptophyta</taxon>
        <taxon>Embryophyta</taxon>
        <taxon>Marchantiophyta</taxon>
        <taxon>Marchantiopsida</taxon>
        <taxon>Marchantiidae</taxon>
        <taxon>Marchantiales</taxon>
        <taxon>Ricciaceae</taxon>
        <taxon>Riccia</taxon>
    </lineage>
</organism>
<gene>
    <name evidence="1" type="ORF">R1flu_005242</name>
</gene>
<protein>
    <submittedName>
        <fullName evidence="1">Uncharacterized protein</fullName>
    </submittedName>
</protein>
<reference evidence="1 2" key="1">
    <citation type="submission" date="2024-09" db="EMBL/GenBank/DDBJ databases">
        <title>Chromosome-scale assembly of Riccia fluitans.</title>
        <authorList>
            <person name="Paukszto L."/>
            <person name="Sawicki J."/>
            <person name="Karawczyk K."/>
            <person name="Piernik-Szablinska J."/>
            <person name="Szczecinska M."/>
            <person name="Mazdziarz M."/>
        </authorList>
    </citation>
    <scope>NUCLEOTIDE SEQUENCE [LARGE SCALE GENOMIC DNA]</scope>
    <source>
        <strain evidence="1">Rf_01</strain>
        <tissue evidence="1">Aerial parts of the thallus</tissue>
    </source>
</reference>
<dbReference type="EMBL" id="JBHFFA010000003">
    <property type="protein sequence ID" value="KAL2633763.1"/>
    <property type="molecule type" value="Genomic_DNA"/>
</dbReference>
<dbReference type="Proteomes" id="UP001605036">
    <property type="component" value="Unassembled WGS sequence"/>
</dbReference>
<name>A0ABD1YSW5_9MARC</name>
<accession>A0ABD1YSW5</accession>
<comment type="caution">
    <text evidence="1">The sequence shown here is derived from an EMBL/GenBank/DDBJ whole genome shotgun (WGS) entry which is preliminary data.</text>
</comment>
<dbReference type="AlphaFoldDB" id="A0ABD1YSW5"/>
<dbReference type="Gene3D" id="3.60.120.10">
    <property type="entry name" value="Anthranilate synthase"/>
    <property type="match status" value="1"/>
</dbReference>
<evidence type="ECO:0000313" key="2">
    <source>
        <dbReference type="Proteomes" id="UP001605036"/>
    </source>
</evidence>